<dbReference type="PANTHER" id="PTHR43478">
    <property type="entry name" value="NA+/H+ ANTIPORTER-RELATED"/>
    <property type="match status" value="1"/>
</dbReference>
<dbReference type="Proteomes" id="UP001155034">
    <property type="component" value="Unassembled WGS sequence"/>
</dbReference>
<reference evidence="10" key="1">
    <citation type="submission" date="2022-08" db="EMBL/GenBank/DDBJ databases">
        <title>Genomic Encyclopedia of Type Strains, Phase V (KMG-V): Genome sequencing to study the core and pangenomes of soil and plant-associated prokaryotes.</title>
        <authorList>
            <person name="Whitman W."/>
        </authorList>
    </citation>
    <scope>NUCLEOTIDE SEQUENCE</scope>
    <source>
        <strain evidence="9">0</strain>
        <strain evidence="11">SP2016B</strain>
        <strain evidence="12">SP3012</strain>
        <strain evidence="10">SP3049</strain>
    </source>
</reference>
<dbReference type="RefSeq" id="WP_011403891.1">
    <property type="nucleotide sequence ID" value="NZ_CALTRY010000003.1"/>
</dbReference>
<dbReference type="EMBL" id="JANUAU010000011">
    <property type="protein sequence ID" value="MCS3679034.1"/>
    <property type="molecule type" value="Genomic_DNA"/>
</dbReference>
<keyword evidence="2" id="KW-1003">Cell membrane</keyword>
<dbReference type="GO" id="GO:0005886">
    <property type="term" value="C:plasma membrane"/>
    <property type="evidence" value="ECO:0007669"/>
    <property type="project" value="UniProtKB-SubCell"/>
</dbReference>
<dbReference type="Proteomes" id="UP001155027">
    <property type="component" value="Unassembled WGS sequence"/>
</dbReference>
<dbReference type="InterPro" id="IPR018461">
    <property type="entry name" value="Na/H_Antiport_NhaC-like_C"/>
</dbReference>
<accession>A0A840EEC4</accession>
<keyword evidence="4 7" id="KW-1133">Transmembrane helix</keyword>
<evidence type="ECO:0000256" key="3">
    <source>
        <dbReference type="ARBA" id="ARBA00022692"/>
    </source>
</evidence>
<name>A0A840EEC4_9BACT</name>
<protein>
    <submittedName>
        <fullName evidence="10">Na+/H+ antiporter NhaC</fullName>
    </submittedName>
</protein>
<feature type="domain" description="Na+/H+ antiporter NhaC-like C-terminal" evidence="8">
    <location>
        <begin position="241"/>
        <end position="531"/>
    </location>
</feature>
<feature type="transmembrane region" description="Helical" evidence="7">
    <location>
        <begin position="38"/>
        <end position="56"/>
    </location>
</feature>
<dbReference type="AlphaFoldDB" id="A0A840EEC4"/>
<dbReference type="Proteomes" id="UP001155040">
    <property type="component" value="Unassembled WGS sequence"/>
</dbReference>
<dbReference type="GeneID" id="83728044"/>
<evidence type="ECO:0000256" key="4">
    <source>
        <dbReference type="ARBA" id="ARBA00022989"/>
    </source>
</evidence>
<evidence type="ECO:0000313" key="10">
    <source>
        <dbReference type="EMBL" id="MCS3710084.1"/>
    </source>
</evidence>
<evidence type="ECO:0000256" key="1">
    <source>
        <dbReference type="ARBA" id="ARBA00004651"/>
    </source>
</evidence>
<evidence type="ECO:0000256" key="5">
    <source>
        <dbReference type="ARBA" id="ARBA00023136"/>
    </source>
</evidence>
<comment type="caution">
    <text evidence="10">The sequence shown here is derived from an EMBL/GenBank/DDBJ whole genome shotgun (WGS) entry which is preliminary data.</text>
</comment>
<organism evidence="10 13">
    <name type="scientific">Salinibacter ruber</name>
    <dbReference type="NCBI Taxonomy" id="146919"/>
    <lineage>
        <taxon>Bacteria</taxon>
        <taxon>Pseudomonadati</taxon>
        <taxon>Rhodothermota</taxon>
        <taxon>Rhodothermia</taxon>
        <taxon>Rhodothermales</taxon>
        <taxon>Salinibacteraceae</taxon>
        <taxon>Salinibacter</taxon>
    </lineage>
</organism>
<evidence type="ECO:0000313" key="12">
    <source>
        <dbReference type="EMBL" id="MCS4037105.1"/>
    </source>
</evidence>
<dbReference type="Proteomes" id="UP001155057">
    <property type="component" value="Unassembled WGS sequence"/>
</dbReference>
<evidence type="ECO:0000256" key="7">
    <source>
        <dbReference type="SAM" id="Phobius"/>
    </source>
</evidence>
<evidence type="ECO:0000259" key="8">
    <source>
        <dbReference type="Pfam" id="PF03553"/>
    </source>
</evidence>
<feature type="transmembrane region" description="Helical" evidence="7">
    <location>
        <begin position="251"/>
        <end position="272"/>
    </location>
</feature>
<evidence type="ECO:0000313" key="13">
    <source>
        <dbReference type="Proteomes" id="UP001155057"/>
    </source>
</evidence>
<evidence type="ECO:0000256" key="6">
    <source>
        <dbReference type="SAM" id="MobiDB-lite"/>
    </source>
</evidence>
<proteinExistence type="predicted"/>
<feature type="transmembrane region" description="Helical" evidence="7">
    <location>
        <begin position="89"/>
        <end position="113"/>
    </location>
</feature>
<feature type="region of interest" description="Disordered" evidence="6">
    <location>
        <begin position="1"/>
        <end position="31"/>
    </location>
</feature>
<feature type="transmembrane region" description="Helical" evidence="7">
    <location>
        <begin position="383"/>
        <end position="403"/>
    </location>
</feature>
<evidence type="ECO:0000256" key="2">
    <source>
        <dbReference type="ARBA" id="ARBA00022475"/>
    </source>
</evidence>
<feature type="transmembrane region" description="Helical" evidence="7">
    <location>
        <begin position="423"/>
        <end position="441"/>
    </location>
</feature>
<feature type="transmembrane region" description="Helical" evidence="7">
    <location>
        <begin position="351"/>
        <end position="371"/>
    </location>
</feature>
<sequence>MPDAAEPDASITDVQESGSVAPESDEDPDGGTPWWRRWLVAALVLGGLGAAVYVAGDIPKTNGHYGFWSVLPPLIAIVLAFWLQEVVSALFIGIAAGGIIAGQVNIIDAFLLPAIGTEDFALILLVYLWALGGLIGLWTRTGGAIRFAEWAGEKMVTGPKTAKFFTWLMGLLFHQGGTISTVLTGATARPIGDQHDVSHEELSYVVDSTASPAATLIPFNVWPIYVGGLVAGTIPLIETSQEGIAFFFSSIWANFYALFAVALTLLFAWEVLPWVPSKKMRDATERARTTGKLDRDEATPLTSRELTEMNVPDDYTPGLVDFVGPIGTLLAVAILPYLYTYFYLGNTEDPTLLIAEAFVLAVLAGLGLALFKGMEFQEAIDGFIDGCKGVTIGAIILALAVSLKEVADAMGTAEYVVASVGEAIPPAVLPGLLVVLCLIIAFSTGTSWGTYAVVFPVALPLAWSVSQDPLFITLCFGAVVGGSVYGDQCSPISDTTVLSSLATGADLMDHVNTQLPLASVAGGLAIVLYTVLVVLLV</sequence>
<keyword evidence="5 7" id="KW-0472">Membrane</keyword>
<feature type="transmembrane region" description="Helical" evidence="7">
    <location>
        <begin position="517"/>
        <end position="536"/>
    </location>
</feature>
<dbReference type="PANTHER" id="PTHR43478:SF1">
    <property type="entry name" value="NA+_H+ ANTIPORTER NHAC-LIKE C-TERMINAL DOMAIN-CONTAINING PROTEIN"/>
    <property type="match status" value="1"/>
</dbReference>
<evidence type="ECO:0000313" key="11">
    <source>
        <dbReference type="EMBL" id="MCS3865819.1"/>
    </source>
</evidence>
<comment type="subcellular location">
    <subcellularLocation>
        <location evidence="1">Cell membrane</location>
        <topology evidence="1">Multi-pass membrane protein</topology>
    </subcellularLocation>
</comment>
<dbReference type="Pfam" id="PF03553">
    <property type="entry name" value="Na_H_antiporter"/>
    <property type="match status" value="1"/>
</dbReference>
<keyword evidence="3 7" id="KW-0812">Transmembrane</keyword>
<feature type="transmembrane region" description="Helical" evidence="7">
    <location>
        <begin position="120"/>
        <end position="139"/>
    </location>
</feature>
<dbReference type="EMBL" id="JANTYZ010000006">
    <property type="protein sequence ID" value="MCS3865819.1"/>
    <property type="molecule type" value="Genomic_DNA"/>
</dbReference>
<gene>
    <name evidence="10" type="ORF">GGP61_001688</name>
    <name evidence="9" type="ORF">GGP71_002977</name>
    <name evidence="11" type="ORF">GGP82_002381</name>
    <name evidence="12" type="ORF">GGQ01_002184</name>
</gene>
<dbReference type="EMBL" id="JANUAE010000005">
    <property type="protein sequence ID" value="MCS3710084.1"/>
    <property type="molecule type" value="Genomic_DNA"/>
</dbReference>
<evidence type="ECO:0000313" key="9">
    <source>
        <dbReference type="EMBL" id="MCS3679034.1"/>
    </source>
</evidence>
<feature type="transmembrane region" description="Helical" evidence="7">
    <location>
        <begin position="65"/>
        <end position="83"/>
    </location>
</feature>
<dbReference type="EMBL" id="JANUBF010000013">
    <property type="protein sequence ID" value="MCS4037105.1"/>
    <property type="molecule type" value="Genomic_DNA"/>
</dbReference>
<feature type="transmembrane region" description="Helical" evidence="7">
    <location>
        <begin position="319"/>
        <end position="339"/>
    </location>
</feature>